<dbReference type="RefSeq" id="WP_058863707.1">
    <property type="nucleotide sequence ID" value="NZ_LPXO01000015.1"/>
</dbReference>
<accession>A0A0W7WF92</accession>
<keyword evidence="4" id="KW-1185">Reference proteome</keyword>
<reference evidence="3 4" key="1">
    <citation type="submission" date="2015-12" db="EMBL/GenBank/DDBJ databases">
        <authorList>
            <person name="Shamseldin A."/>
            <person name="Moawad H."/>
            <person name="Abd El-Rahim W.M."/>
            <person name="Sadowsky M.J."/>
        </authorList>
    </citation>
    <scope>NUCLEOTIDE SEQUENCE [LARGE SCALE GENOMIC DNA]</scope>
    <source>
        <strain evidence="3 4">SJ5A-1</strain>
    </source>
</reference>
<proteinExistence type="predicted"/>
<dbReference type="STRING" id="1685382.AVJ23_18475"/>
<dbReference type="InterPro" id="IPR009506">
    <property type="entry name" value="YjiS-like"/>
</dbReference>
<evidence type="ECO:0000259" key="2">
    <source>
        <dbReference type="Pfam" id="PF06568"/>
    </source>
</evidence>
<keyword evidence="1" id="KW-0472">Membrane</keyword>
<organism evidence="3 4">
    <name type="scientific">Pseudoponticoccus marisrubri</name>
    <dbReference type="NCBI Taxonomy" id="1685382"/>
    <lineage>
        <taxon>Bacteria</taxon>
        <taxon>Pseudomonadati</taxon>
        <taxon>Pseudomonadota</taxon>
        <taxon>Alphaproteobacteria</taxon>
        <taxon>Rhodobacterales</taxon>
        <taxon>Roseobacteraceae</taxon>
        <taxon>Pseudoponticoccus</taxon>
    </lineage>
</organism>
<name>A0A0W7WF92_9RHOB</name>
<protein>
    <recommendedName>
        <fullName evidence="2">YjiS-like domain-containing protein</fullName>
    </recommendedName>
</protein>
<evidence type="ECO:0000313" key="4">
    <source>
        <dbReference type="Proteomes" id="UP000054396"/>
    </source>
</evidence>
<comment type="caution">
    <text evidence="3">The sequence shown here is derived from an EMBL/GenBank/DDBJ whole genome shotgun (WGS) entry which is preliminary data.</text>
</comment>
<keyword evidence="1" id="KW-1133">Transmembrane helix</keyword>
<evidence type="ECO:0000313" key="3">
    <source>
        <dbReference type="EMBL" id="KUF09241.1"/>
    </source>
</evidence>
<dbReference type="Proteomes" id="UP000054396">
    <property type="component" value="Unassembled WGS sequence"/>
</dbReference>
<feature type="domain" description="YjiS-like" evidence="2">
    <location>
        <begin position="30"/>
        <end position="62"/>
    </location>
</feature>
<keyword evidence="1" id="KW-0812">Transmembrane</keyword>
<dbReference type="OrthoDB" id="8116725at2"/>
<evidence type="ECO:0000256" key="1">
    <source>
        <dbReference type="SAM" id="Phobius"/>
    </source>
</evidence>
<dbReference type="Pfam" id="PF06568">
    <property type="entry name" value="YjiS-like"/>
    <property type="match status" value="1"/>
</dbReference>
<feature type="transmembrane region" description="Helical" evidence="1">
    <location>
        <begin position="15"/>
        <end position="33"/>
    </location>
</feature>
<sequence length="67" mass="7181">MAAFDTTRPFAATGSAARIGSIFTLAVGGFAAWNDERVTRKSLSKLSDRELDDIGLHRGDIDKVARG</sequence>
<dbReference type="AlphaFoldDB" id="A0A0W7WF92"/>
<dbReference type="EMBL" id="LPXO01000015">
    <property type="protein sequence ID" value="KUF09241.1"/>
    <property type="molecule type" value="Genomic_DNA"/>
</dbReference>
<gene>
    <name evidence="3" type="ORF">AVJ23_18475</name>
</gene>